<dbReference type="SUPFAM" id="SSF55073">
    <property type="entry name" value="Nucleotide cyclase"/>
    <property type="match status" value="1"/>
</dbReference>
<dbReference type="PROSITE" id="PS50883">
    <property type="entry name" value="EAL"/>
    <property type="match status" value="1"/>
</dbReference>
<dbReference type="Gene3D" id="3.30.70.270">
    <property type="match status" value="1"/>
</dbReference>
<organism evidence="5 6">
    <name type="scientific">Rubricoccus marinus</name>
    <dbReference type="NCBI Taxonomy" id="716817"/>
    <lineage>
        <taxon>Bacteria</taxon>
        <taxon>Pseudomonadati</taxon>
        <taxon>Rhodothermota</taxon>
        <taxon>Rhodothermia</taxon>
        <taxon>Rhodothermales</taxon>
        <taxon>Rubricoccaceae</taxon>
        <taxon>Rubricoccus</taxon>
    </lineage>
</organism>
<dbReference type="SMART" id="SM00086">
    <property type="entry name" value="PAC"/>
    <property type="match status" value="1"/>
</dbReference>
<dbReference type="PROSITE" id="PS50887">
    <property type="entry name" value="GGDEF"/>
    <property type="match status" value="1"/>
</dbReference>
<evidence type="ECO:0000259" key="3">
    <source>
        <dbReference type="PROSITE" id="PS50883"/>
    </source>
</evidence>
<dbReference type="SUPFAM" id="SSF141868">
    <property type="entry name" value="EAL domain-like"/>
    <property type="match status" value="1"/>
</dbReference>
<dbReference type="Pfam" id="PF00990">
    <property type="entry name" value="GGDEF"/>
    <property type="match status" value="1"/>
</dbReference>
<dbReference type="NCBIfam" id="TIGR00229">
    <property type="entry name" value="sensory_box"/>
    <property type="match status" value="1"/>
</dbReference>
<protein>
    <recommendedName>
        <fullName evidence="7">GGDEF domain-containing protein</fullName>
    </recommendedName>
</protein>
<comment type="caution">
    <text evidence="5">The sequence shown here is derived from an EMBL/GenBank/DDBJ whole genome shotgun (WGS) entry which is preliminary data.</text>
</comment>
<dbReference type="CDD" id="cd01949">
    <property type="entry name" value="GGDEF"/>
    <property type="match status" value="1"/>
</dbReference>
<dbReference type="InterPro" id="IPR052155">
    <property type="entry name" value="Biofilm_reg_signaling"/>
</dbReference>
<dbReference type="InterPro" id="IPR029787">
    <property type="entry name" value="Nucleotide_cyclase"/>
</dbReference>
<dbReference type="EMBL" id="MQWB01000001">
    <property type="protein sequence ID" value="OZC04508.1"/>
    <property type="molecule type" value="Genomic_DNA"/>
</dbReference>
<evidence type="ECO:0000313" key="6">
    <source>
        <dbReference type="Proteomes" id="UP000216446"/>
    </source>
</evidence>
<dbReference type="SUPFAM" id="SSF55785">
    <property type="entry name" value="PYP-like sensor domain (PAS domain)"/>
    <property type="match status" value="1"/>
</dbReference>
<dbReference type="InterPro" id="IPR043128">
    <property type="entry name" value="Rev_trsase/Diguanyl_cyclase"/>
</dbReference>
<gene>
    <name evidence="5" type="ORF">BSZ36_00140</name>
</gene>
<dbReference type="Gene3D" id="3.20.20.450">
    <property type="entry name" value="EAL domain"/>
    <property type="match status" value="1"/>
</dbReference>
<feature type="domain" description="PAS" evidence="1">
    <location>
        <begin position="1"/>
        <end position="66"/>
    </location>
</feature>
<dbReference type="InterPro" id="IPR035919">
    <property type="entry name" value="EAL_sf"/>
</dbReference>
<dbReference type="PROSITE" id="PS50112">
    <property type="entry name" value="PAS"/>
    <property type="match status" value="1"/>
</dbReference>
<dbReference type="CDD" id="cd00130">
    <property type="entry name" value="PAS"/>
    <property type="match status" value="1"/>
</dbReference>
<evidence type="ECO:0000259" key="4">
    <source>
        <dbReference type="PROSITE" id="PS50887"/>
    </source>
</evidence>
<feature type="domain" description="PAC" evidence="2">
    <location>
        <begin position="70"/>
        <end position="122"/>
    </location>
</feature>
<evidence type="ECO:0008006" key="7">
    <source>
        <dbReference type="Google" id="ProtNLM"/>
    </source>
</evidence>
<dbReference type="SMART" id="SM00052">
    <property type="entry name" value="EAL"/>
    <property type="match status" value="1"/>
</dbReference>
<evidence type="ECO:0000259" key="1">
    <source>
        <dbReference type="PROSITE" id="PS50112"/>
    </source>
</evidence>
<dbReference type="PANTHER" id="PTHR44757:SF2">
    <property type="entry name" value="BIOFILM ARCHITECTURE MAINTENANCE PROTEIN MBAA"/>
    <property type="match status" value="1"/>
</dbReference>
<sequence>MLAENLTDLICHHQPDGRYEWLSPSVEAILGYAPEALVGEDPYELFHPDDCERIRTESHEQILNGQEANTLIQYRIRHSEGHYVWLESLTETLRDASGEIVRLQVTSRDVTERQAIEEELQRQAHHDPLTGLANRTLLTLRLDALVASGETDFAVLYLDLDRFKAVNDTLGHSVGDELLVQLASRLRREARQCDTVARIGGDEFALLLTEIESEDDAVAAAARVSHAVHAPFDLGGTLREVTLSVGIVLGREDQQASGDVLREADLAAYDAKKNGRAGWRLFTPALREASDRRRRLEADLERAAERNELRVAYQPIVRLSDGALSGMEALVRWQHPELGLLYPDVFISIAEEIGRIGEVDRWVMQEGLRQFERWEAEMGREIDLTLSVNCSARDLHEPRFAERVRGIVGAEPRRAERLTLEITESLLVDDPQRAAAVLHELRRDGLRFSMDDFGTGYSSLSVIHALPVDTVKVDRAFVQRMHEDASALAMVNNVVGFAHTLGKDIVAEGIETPEHLVALREMGCEYGQGYLFGKPLAPDVMSTLVRADVPSWAPLWESVRA</sequence>
<dbReference type="InterPro" id="IPR001610">
    <property type="entry name" value="PAC"/>
</dbReference>
<dbReference type="Pfam" id="PF00563">
    <property type="entry name" value="EAL"/>
    <property type="match status" value="1"/>
</dbReference>
<dbReference type="SMART" id="SM00091">
    <property type="entry name" value="PAS"/>
    <property type="match status" value="1"/>
</dbReference>
<evidence type="ECO:0000313" key="5">
    <source>
        <dbReference type="EMBL" id="OZC04508.1"/>
    </source>
</evidence>
<dbReference type="InterPro" id="IPR000160">
    <property type="entry name" value="GGDEF_dom"/>
</dbReference>
<dbReference type="InterPro" id="IPR001633">
    <property type="entry name" value="EAL_dom"/>
</dbReference>
<dbReference type="Pfam" id="PF08447">
    <property type="entry name" value="PAS_3"/>
    <property type="match status" value="1"/>
</dbReference>
<feature type="domain" description="GGDEF" evidence="4">
    <location>
        <begin position="151"/>
        <end position="284"/>
    </location>
</feature>
<dbReference type="InterPro" id="IPR000700">
    <property type="entry name" value="PAS-assoc_C"/>
</dbReference>
<dbReference type="Proteomes" id="UP000216446">
    <property type="component" value="Unassembled WGS sequence"/>
</dbReference>
<feature type="domain" description="EAL" evidence="3">
    <location>
        <begin position="293"/>
        <end position="549"/>
    </location>
</feature>
<dbReference type="PANTHER" id="PTHR44757">
    <property type="entry name" value="DIGUANYLATE CYCLASE DGCP"/>
    <property type="match status" value="1"/>
</dbReference>
<dbReference type="InterPro" id="IPR013655">
    <property type="entry name" value="PAS_fold_3"/>
</dbReference>
<dbReference type="AlphaFoldDB" id="A0A259U3U5"/>
<dbReference type="PROSITE" id="PS50113">
    <property type="entry name" value="PAC"/>
    <property type="match status" value="1"/>
</dbReference>
<dbReference type="NCBIfam" id="TIGR00254">
    <property type="entry name" value="GGDEF"/>
    <property type="match status" value="1"/>
</dbReference>
<dbReference type="InParanoid" id="A0A259U3U5"/>
<proteinExistence type="predicted"/>
<dbReference type="CDD" id="cd01948">
    <property type="entry name" value="EAL"/>
    <property type="match status" value="1"/>
</dbReference>
<reference evidence="5 6" key="1">
    <citation type="submission" date="2016-11" db="EMBL/GenBank/DDBJ databases">
        <title>Study of marine rhodopsin-containing bacteria.</title>
        <authorList>
            <person name="Yoshizawa S."/>
            <person name="Kumagai Y."/>
            <person name="Kogure K."/>
        </authorList>
    </citation>
    <scope>NUCLEOTIDE SEQUENCE [LARGE SCALE GENOMIC DNA]</scope>
    <source>
        <strain evidence="5 6">SG-29</strain>
    </source>
</reference>
<dbReference type="InterPro" id="IPR000014">
    <property type="entry name" value="PAS"/>
</dbReference>
<accession>A0A259U3U5</accession>
<evidence type="ECO:0000259" key="2">
    <source>
        <dbReference type="PROSITE" id="PS50113"/>
    </source>
</evidence>
<dbReference type="SMART" id="SM00267">
    <property type="entry name" value="GGDEF"/>
    <property type="match status" value="1"/>
</dbReference>
<keyword evidence="6" id="KW-1185">Reference proteome</keyword>
<dbReference type="InterPro" id="IPR035965">
    <property type="entry name" value="PAS-like_dom_sf"/>
</dbReference>
<name>A0A259U3U5_9BACT</name>
<dbReference type="Gene3D" id="3.30.450.20">
    <property type="entry name" value="PAS domain"/>
    <property type="match status" value="1"/>
</dbReference>